<reference evidence="5" key="2">
    <citation type="submission" date="2015-01" db="EMBL/GenBank/DDBJ databases">
        <title>Evolutionary Origins and Diversification of the Mycorrhizal Mutualists.</title>
        <authorList>
            <consortium name="DOE Joint Genome Institute"/>
            <consortium name="Mycorrhizal Genomics Consortium"/>
            <person name="Kohler A."/>
            <person name="Kuo A."/>
            <person name="Nagy L.G."/>
            <person name="Floudas D."/>
            <person name="Copeland A."/>
            <person name="Barry K.W."/>
            <person name="Cichocki N."/>
            <person name="Veneault-Fourrey C."/>
            <person name="LaButti K."/>
            <person name="Lindquist E.A."/>
            <person name="Lipzen A."/>
            <person name="Lundell T."/>
            <person name="Morin E."/>
            <person name="Murat C."/>
            <person name="Riley R."/>
            <person name="Ohm R."/>
            <person name="Sun H."/>
            <person name="Tunlid A."/>
            <person name="Henrissat B."/>
            <person name="Grigoriev I.V."/>
            <person name="Hibbett D.S."/>
            <person name="Martin F."/>
        </authorList>
    </citation>
    <scope>NUCLEOTIDE SEQUENCE [LARGE SCALE GENOMIC DNA]</scope>
    <source>
        <strain evidence="5">MAFF 305830</strain>
    </source>
</reference>
<dbReference type="Gene3D" id="3.30.160.60">
    <property type="entry name" value="Classic Zinc Finger"/>
    <property type="match status" value="1"/>
</dbReference>
<evidence type="ECO:0000256" key="2">
    <source>
        <dbReference type="SAM" id="MobiDB-lite"/>
    </source>
</evidence>
<name>A0A0C3ALY2_SERVB</name>
<feature type="region of interest" description="Disordered" evidence="2">
    <location>
        <begin position="286"/>
        <end position="334"/>
    </location>
</feature>
<feature type="region of interest" description="Disordered" evidence="2">
    <location>
        <begin position="130"/>
        <end position="153"/>
    </location>
</feature>
<evidence type="ECO:0000313" key="4">
    <source>
        <dbReference type="EMBL" id="KIM21044.1"/>
    </source>
</evidence>
<feature type="compositionally biased region" description="Polar residues" evidence="2">
    <location>
        <begin position="306"/>
        <end position="318"/>
    </location>
</feature>
<dbReference type="AlphaFoldDB" id="A0A0C3ALY2"/>
<dbReference type="OrthoDB" id="8922241at2759"/>
<feature type="compositionally biased region" description="Basic and acidic residues" evidence="2">
    <location>
        <begin position="505"/>
        <end position="521"/>
    </location>
</feature>
<organism evidence="4 5">
    <name type="scientific">Serendipita vermifera MAFF 305830</name>
    <dbReference type="NCBI Taxonomy" id="933852"/>
    <lineage>
        <taxon>Eukaryota</taxon>
        <taxon>Fungi</taxon>
        <taxon>Dikarya</taxon>
        <taxon>Basidiomycota</taxon>
        <taxon>Agaricomycotina</taxon>
        <taxon>Agaricomycetes</taxon>
        <taxon>Sebacinales</taxon>
        <taxon>Serendipitaceae</taxon>
        <taxon>Serendipita</taxon>
    </lineage>
</organism>
<protein>
    <recommendedName>
        <fullName evidence="3">C2H2-type domain-containing protein</fullName>
    </recommendedName>
</protein>
<keyword evidence="1" id="KW-0479">Metal-binding</keyword>
<feature type="compositionally biased region" description="Basic residues" evidence="2">
    <location>
        <begin position="319"/>
        <end position="331"/>
    </location>
</feature>
<dbReference type="HOGENOM" id="CLU_406060_0_0_1"/>
<proteinExistence type="predicted"/>
<keyword evidence="5" id="KW-1185">Reference proteome</keyword>
<evidence type="ECO:0000259" key="3">
    <source>
        <dbReference type="PROSITE" id="PS50157"/>
    </source>
</evidence>
<feature type="compositionally biased region" description="Low complexity" evidence="2">
    <location>
        <begin position="522"/>
        <end position="534"/>
    </location>
</feature>
<feature type="domain" description="C2H2-type" evidence="3">
    <location>
        <begin position="653"/>
        <end position="677"/>
    </location>
</feature>
<evidence type="ECO:0000256" key="1">
    <source>
        <dbReference type="PROSITE-ProRule" id="PRU00042"/>
    </source>
</evidence>
<dbReference type="Proteomes" id="UP000054097">
    <property type="component" value="Unassembled WGS sequence"/>
</dbReference>
<feature type="compositionally biased region" description="Polar residues" evidence="2">
    <location>
        <begin position="233"/>
        <end position="250"/>
    </location>
</feature>
<reference evidence="4 5" key="1">
    <citation type="submission" date="2014-04" db="EMBL/GenBank/DDBJ databases">
        <authorList>
            <consortium name="DOE Joint Genome Institute"/>
            <person name="Kuo A."/>
            <person name="Zuccaro A."/>
            <person name="Kohler A."/>
            <person name="Nagy L.G."/>
            <person name="Floudas D."/>
            <person name="Copeland A."/>
            <person name="Barry K.W."/>
            <person name="Cichocki N."/>
            <person name="Veneault-Fourrey C."/>
            <person name="LaButti K."/>
            <person name="Lindquist E.A."/>
            <person name="Lipzen A."/>
            <person name="Lundell T."/>
            <person name="Morin E."/>
            <person name="Murat C."/>
            <person name="Sun H."/>
            <person name="Tunlid A."/>
            <person name="Henrissat B."/>
            <person name="Grigoriev I.V."/>
            <person name="Hibbett D.S."/>
            <person name="Martin F."/>
            <person name="Nordberg H.P."/>
            <person name="Cantor M.N."/>
            <person name="Hua S.X."/>
        </authorList>
    </citation>
    <scope>NUCLEOTIDE SEQUENCE [LARGE SCALE GENOMIC DNA]</scope>
    <source>
        <strain evidence="4 5">MAFF 305830</strain>
    </source>
</reference>
<feature type="compositionally biased region" description="Polar residues" evidence="2">
    <location>
        <begin position="287"/>
        <end position="296"/>
    </location>
</feature>
<feature type="compositionally biased region" description="Polar residues" evidence="2">
    <location>
        <begin position="481"/>
        <end position="496"/>
    </location>
</feature>
<feature type="compositionally biased region" description="Low complexity" evidence="2">
    <location>
        <begin position="541"/>
        <end position="555"/>
    </location>
</feature>
<dbReference type="GO" id="GO:0008270">
    <property type="term" value="F:zinc ion binding"/>
    <property type="evidence" value="ECO:0007669"/>
    <property type="project" value="UniProtKB-KW"/>
</dbReference>
<feature type="region of interest" description="Disordered" evidence="2">
    <location>
        <begin position="194"/>
        <end position="273"/>
    </location>
</feature>
<keyword evidence="1" id="KW-0863">Zinc-finger</keyword>
<dbReference type="PROSITE" id="PS00028">
    <property type="entry name" value="ZINC_FINGER_C2H2_1"/>
    <property type="match status" value="1"/>
</dbReference>
<keyword evidence="1" id="KW-0862">Zinc</keyword>
<feature type="region of interest" description="Disordered" evidence="2">
    <location>
        <begin position="443"/>
        <end position="574"/>
    </location>
</feature>
<dbReference type="EMBL" id="KN824395">
    <property type="protein sequence ID" value="KIM21044.1"/>
    <property type="molecule type" value="Genomic_DNA"/>
</dbReference>
<accession>A0A0C3ALY2</accession>
<gene>
    <name evidence="4" type="ORF">M408DRAFT_111954</name>
</gene>
<dbReference type="InterPro" id="IPR013087">
    <property type="entry name" value="Znf_C2H2_type"/>
</dbReference>
<dbReference type="PROSITE" id="PS50157">
    <property type="entry name" value="ZINC_FINGER_C2H2_2"/>
    <property type="match status" value="1"/>
</dbReference>
<evidence type="ECO:0000313" key="5">
    <source>
        <dbReference type="Proteomes" id="UP000054097"/>
    </source>
</evidence>
<feature type="region of interest" description="Disordered" evidence="2">
    <location>
        <begin position="35"/>
        <end position="56"/>
    </location>
</feature>
<sequence>MSNDTRLPPIDAPHALPRDLRDVLIQSIAGTVRDVASTSQVAAQEDIPPSQRHMEGLALPNPNSGHSFQAGLSSNANEVNVSKSSVQGSPCDDWNEYINYDLCDGPKIIRTSQEPENFLNAANHELETPDISSLDDVPMDSVRSTSVDESSRYGFEQQTTPHAWMPQPSEPQIGYGSLGSFQGSSDVAASMVFPSAPRDTLPGHVSDASVPMEATPTTWPGEERADAGLHDQAFSSNVPTSMQCPVSSPSHAEVSNAANKPSEPNGYSQPKNSLSFEWEPEQRFQFDPQSTNSTPAGNEDTRHPRATSQGTQGTQRGVQHTRKNKASRKAHTPAPILSEVFTGPSLTRPPSPFATGAITKKEFGVTSDGIDLLSVASNHHQIVSTLGPLVPTKFPSSEGSFVFDNGPIWNSGTPQTFSTTGPITFHRPHIYVDQSPRIINTVPSTLSAPEIRSNHDNPVPRSGAEPIEEDPVAISSPPPNTLQDTLHQEIQVSSDLTRQKGTRKRAGEPQMSERAKIRHSEASSSQTSPLSASLKRLSFLPYTGPSTSSTPEGGSVKTTHPKGHPTEQQLRDPEYLNRAHGCTSCPAREHTVLVLISWILYTYQGFKRTDGLQRHVRTYHEHEIVWVCPVQGCGEGRTRKDNGYQHLKLYHDDTCPQCGVVFDRSQELDEHLRGPPH</sequence>